<dbReference type="SMART" id="SM00408">
    <property type="entry name" value="IGc2"/>
    <property type="match status" value="2"/>
</dbReference>
<evidence type="ECO:0000313" key="8">
    <source>
        <dbReference type="Proteomes" id="UP000001074"/>
    </source>
</evidence>
<keyword evidence="2" id="KW-0325">Glycoprotein</keyword>
<dbReference type="SUPFAM" id="SSF48726">
    <property type="entry name" value="Immunoglobulin"/>
    <property type="match status" value="2"/>
</dbReference>
<keyword evidence="8" id="KW-1185">Reference proteome</keyword>
<dbReference type="InterPro" id="IPR036179">
    <property type="entry name" value="Ig-like_dom_sf"/>
</dbReference>
<dbReference type="PANTHER" id="PTHR44427">
    <property type="entry name" value="CARCINOEMBRYONIC ANTIGEN-RELATED CELL ADHESION MOLECULE 19"/>
    <property type="match status" value="1"/>
</dbReference>
<organism evidence="7 8">
    <name type="scientific">Myotis lucifugus</name>
    <name type="common">Little brown bat</name>
    <dbReference type="NCBI Taxonomy" id="59463"/>
    <lineage>
        <taxon>Eukaryota</taxon>
        <taxon>Metazoa</taxon>
        <taxon>Chordata</taxon>
        <taxon>Craniata</taxon>
        <taxon>Vertebrata</taxon>
        <taxon>Euteleostomi</taxon>
        <taxon>Mammalia</taxon>
        <taxon>Eutheria</taxon>
        <taxon>Laurasiatheria</taxon>
        <taxon>Chiroptera</taxon>
        <taxon>Yangochiroptera</taxon>
        <taxon>Vespertilionidae</taxon>
        <taxon>Myotis</taxon>
    </lineage>
</organism>
<evidence type="ECO:0000256" key="4">
    <source>
        <dbReference type="ARBA" id="ARBA00038222"/>
    </source>
</evidence>
<proteinExistence type="inferred from homology"/>
<evidence type="ECO:0000259" key="6">
    <source>
        <dbReference type="PROSITE" id="PS50835"/>
    </source>
</evidence>
<keyword evidence="3" id="KW-0393">Immunoglobulin domain</keyword>
<dbReference type="eggNOG" id="ENOG502RXPD">
    <property type="taxonomic scope" value="Eukaryota"/>
</dbReference>
<evidence type="ECO:0000256" key="5">
    <source>
        <dbReference type="SAM" id="SignalP"/>
    </source>
</evidence>
<dbReference type="InParanoid" id="G1PZ32"/>
<keyword evidence="1 5" id="KW-0732">Signal</keyword>
<dbReference type="PROSITE" id="PS50835">
    <property type="entry name" value="IG_LIKE"/>
    <property type="match status" value="1"/>
</dbReference>
<dbReference type="Pfam" id="PF13927">
    <property type="entry name" value="Ig_3"/>
    <property type="match status" value="1"/>
</dbReference>
<dbReference type="InterPro" id="IPR003599">
    <property type="entry name" value="Ig_sub"/>
</dbReference>
<dbReference type="FunFam" id="2.60.40.10:FF:000244">
    <property type="entry name" value="carcinoembryonic antigen-related cell adhesion molecule 16"/>
    <property type="match status" value="1"/>
</dbReference>
<dbReference type="Pfam" id="PF07686">
    <property type="entry name" value="V-set"/>
    <property type="match status" value="1"/>
</dbReference>
<dbReference type="Ensembl" id="ENSMLUT00000025546.1">
    <property type="protein sequence ID" value="ENSMLUP00000016714.1"/>
    <property type="gene ID" value="ENSMLUG00000026579.1"/>
</dbReference>
<dbReference type="GO" id="GO:0007165">
    <property type="term" value="P:signal transduction"/>
    <property type="evidence" value="ECO:0007669"/>
    <property type="project" value="TreeGrafter"/>
</dbReference>
<feature type="domain" description="Ig-like" evidence="6">
    <location>
        <begin position="323"/>
        <end position="406"/>
    </location>
</feature>
<dbReference type="InterPro" id="IPR007110">
    <property type="entry name" value="Ig-like_dom"/>
</dbReference>
<dbReference type="SMART" id="SM00409">
    <property type="entry name" value="IG"/>
    <property type="match status" value="2"/>
</dbReference>
<dbReference type="STRING" id="59463.ENSMLUP00000016714"/>
<dbReference type="GO" id="GO:0002682">
    <property type="term" value="P:regulation of immune system process"/>
    <property type="evidence" value="ECO:0007669"/>
    <property type="project" value="TreeGrafter"/>
</dbReference>
<feature type="chain" id="PRO_5003419246" description="Ig-like domain-containing protein" evidence="5">
    <location>
        <begin position="35"/>
        <end position="408"/>
    </location>
</feature>
<reference evidence="7" key="2">
    <citation type="submission" date="2025-08" db="UniProtKB">
        <authorList>
            <consortium name="Ensembl"/>
        </authorList>
    </citation>
    <scope>IDENTIFICATION</scope>
</reference>
<sequence>MESPSASSHRGLVPWQGLLLAISLLTFWSPPTTAQLAIVPTNAAEGKDVLLRIRNKPPDAVGFLWYRGEGARSQRNIASIVVDLRVHALGPAYSGREKVNSDGSMLLKRVTRKDTGYYTIVARLRDSKKEIGFGQLRVYHTELIALDSAPSPSASHSGLGLGIYCRTHTVETNFLRSEFPSQIPALQTFSTERRASLIGVTQQSQGPIRCLWFPRPTIGSDPSFLGVLSSEETPNTSGSQGNTLRLDNGGLCSWKEWSPVSQAVSWSVKIRKKSGVVSVSQSLWKTQRYHTGQFSLSPTPNITSNNSNLAHTLCVSAEPVRVPTLLASNTTVMEHKDSVVLTCYTNAVSTQWFFNGMNLRQTERKKLSWNNRTLTIDPVRREDAGNYQCEVSNPISSTESEPVELDVK</sequence>
<comment type="similarity">
    <text evidence="4">Belongs to the immunoglobulin superfamily. CEA family.</text>
</comment>
<evidence type="ECO:0000256" key="1">
    <source>
        <dbReference type="ARBA" id="ARBA00022729"/>
    </source>
</evidence>
<dbReference type="GeneTree" id="ENSGT01100000263479"/>
<dbReference type="Proteomes" id="UP000001074">
    <property type="component" value="Unassembled WGS sequence"/>
</dbReference>
<dbReference type="InterPro" id="IPR013783">
    <property type="entry name" value="Ig-like_fold"/>
</dbReference>
<dbReference type="Gene3D" id="2.60.40.10">
    <property type="entry name" value="Immunoglobulins"/>
    <property type="match status" value="2"/>
</dbReference>
<dbReference type="AlphaFoldDB" id="G1PZ32"/>
<evidence type="ECO:0000313" key="7">
    <source>
        <dbReference type="Ensembl" id="ENSMLUP00000016714.1"/>
    </source>
</evidence>
<dbReference type="GO" id="GO:1990782">
    <property type="term" value="F:protein tyrosine kinase binding"/>
    <property type="evidence" value="ECO:0007669"/>
    <property type="project" value="TreeGrafter"/>
</dbReference>
<name>G1PZ32_MYOLU</name>
<dbReference type="GO" id="GO:0009986">
    <property type="term" value="C:cell surface"/>
    <property type="evidence" value="ECO:0007669"/>
    <property type="project" value="TreeGrafter"/>
</dbReference>
<dbReference type="PANTHER" id="PTHR44427:SF1">
    <property type="entry name" value="CARCINOEMBRYONIC ANTIGEN-RELATED CELL ADHESION MOLECULE 1"/>
    <property type="match status" value="1"/>
</dbReference>
<dbReference type="OMA" id="YYTIVAR"/>
<dbReference type="InterPro" id="IPR013106">
    <property type="entry name" value="Ig_V-set"/>
</dbReference>
<dbReference type="EMBL" id="AAPE02058074">
    <property type="status" value="NOT_ANNOTATED_CDS"/>
    <property type="molecule type" value="Genomic_DNA"/>
</dbReference>
<dbReference type="InterPro" id="IPR050831">
    <property type="entry name" value="CEA_cell_adhesion"/>
</dbReference>
<protein>
    <recommendedName>
        <fullName evidence="6">Ig-like domain-containing protein</fullName>
    </recommendedName>
</protein>
<evidence type="ECO:0000256" key="3">
    <source>
        <dbReference type="ARBA" id="ARBA00023319"/>
    </source>
</evidence>
<dbReference type="HOGENOM" id="CLU_024555_2_1_1"/>
<reference evidence="7 8" key="1">
    <citation type="journal article" date="2011" name="Nature">
        <title>A high-resolution map of human evolutionary constraint using 29 mammals.</title>
        <authorList>
            <person name="Lindblad-Toh K."/>
            <person name="Garber M."/>
            <person name="Zuk O."/>
            <person name="Lin M.F."/>
            <person name="Parker B.J."/>
            <person name="Washietl S."/>
            <person name="Kheradpour P."/>
            <person name="Ernst J."/>
            <person name="Jordan G."/>
            <person name="Mauceli E."/>
            <person name="Ward L.D."/>
            <person name="Lowe C.B."/>
            <person name="Holloway A.K."/>
            <person name="Clamp M."/>
            <person name="Gnerre S."/>
            <person name="Alfoldi J."/>
            <person name="Beal K."/>
            <person name="Chang J."/>
            <person name="Clawson H."/>
            <person name="Cuff J."/>
            <person name="Di Palma F."/>
            <person name="Fitzgerald S."/>
            <person name="Flicek P."/>
            <person name="Guttman M."/>
            <person name="Hubisz M.J."/>
            <person name="Jaffe D.B."/>
            <person name="Jungreis I."/>
            <person name="Kent W.J."/>
            <person name="Kostka D."/>
            <person name="Lara M."/>
            <person name="Martins A.L."/>
            <person name="Massingham T."/>
            <person name="Moltke I."/>
            <person name="Raney B.J."/>
            <person name="Rasmussen M.D."/>
            <person name="Robinson J."/>
            <person name="Stark A."/>
            <person name="Vilella A.J."/>
            <person name="Wen J."/>
            <person name="Xie X."/>
            <person name="Zody M.C."/>
            <person name="Baldwin J."/>
            <person name="Bloom T."/>
            <person name="Chin C.W."/>
            <person name="Heiman D."/>
            <person name="Nicol R."/>
            <person name="Nusbaum C."/>
            <person name="Young S."/>
            <person name="Wilkinson J."/>
            <person name="Worley K.C."/>
            <person name="Kovar C.L."/>
            <person name="Muzny D.M."/>
            <person name="Gibbs R.A."/>
            <person name="Cree A."/>
            <person name="Dihn H.H."/>
            <person name="Fowler G."/>
            <person name="Jhangiani S."/>
            <person name="Joshi V."/>
            <person name="Lee S."/>
            <person name="Lewis L.R."/>
            <person name="Nazareth L.V."/>
            <person name="Okwuonu G."/>
            <person name="Santibanez J."/>
            <person name="Warren W.C."/>
            <person name="Mardis E.R."/>
            <person name="Weinstock G.M."/>
            <person name="Wilson R.K."/>
            <person name="Delehaunty K."/>
            <person name="Dooling D."/>
            <person name="Fronik C."/>
            <person name="Fulton L."/>
            <person name="Fulton B."/>
            <person name="Graves T."/>
            <person name="Minx P."/>
            <person name="Sodergren E."/>
            <person name="Birney E."/>
            <person name="Margulies E.H."/>
            <person name="Herrero J."/>
            <person name="Green E.D."/>
            <person name="Haussler D."/>
            <person name="Siepel A."/>
            <person name="Goldman N."/>
            <person name="Pollard K.S."/>
            <person name="Pedersen J.S."/>
            <person name="Lander E.S."/>
            <person name="Kellis M."/>
        </authorList>
    </citation>
    <scope>NUCLEOTIDE SEQUENCE [LARGE SCALE GENOMIC DNA]</scope>
</reference>
<accession>G1PZ32</accession>
<dbReference type="GO" id="GO:0005886">
    <property type="term" value="C:plasma membrane"/>
    <property type="evidence" value="ECO:0007669"/>
    <property type="project" value="TreeGrafter"/>
</dbReference>
<reference evidence="7" key="3">
    <citation type="submission" date="2025-09" db="UniProtKB">
        <authorList>
            <consortium name="Ensembl"/>
        </authorList>
    </citation>
    <scope>IDENTIFICATION</scope>
</reference>
<feature type="signal peptide" evidence="5">
    <location>
        <begin position="1"/>
        <end position="34"/>
    </location>
</feature>
<dbReference type="InterPro" id="IPR003598">
    <property type="entry name" value="Ig_sub2"/>
</dbReference>
<evidence type="ECO:0000256" key="2">
    <source>
        <dbReference type="ARBA" id="ARBA00023180"/>
    </source>
</evidence>